<dbReference type="RefSeq" id="WP_074801007.1">
    <property type="nucleotide sequence ID" value="NZ_FOUC01000014.1"/>
</dbReference>
<evidence type="ECO:0000256" key="2">
    <source>
        <dbReference type="SAM" id="MobiDB-lite"/>
    </source>
</evidence>
<reference evidence="4 5" key="1">
    <citation type="submission" date="2017-05" db="EMBL/GenBank/DDBJ databases">
        <title>The Genome Sequence of Enterococcus mundtii 6B1_DIV0119.</title>
        <authorList>
            <consortium name="The Broad Institute Genomics Platform"/>
            <consortium name="The Broad Institute Genomic Center for Infectious Diseases"/>
            <person name="Earl A."/>
            <person name="Manson A."/>
            <person name="Schwartman J."/>
            <person name="Gilmore M."/>
            <person name="Abouelleil A."/>
            <person name="Cao P."/>
            <person name="Chapman S."/>
            <person name="Cusick C."/>
            <person name="Shea T."/>
            <person name="Young S."/>
            <person name="Neafsey D."/>
            <person name="Nusbaum C."/>
            <person name="Birren B."/>
        </authorList>
    </citation>
    <scope>NUCLEOTIDE SEQUENCE [LARGE SCALE GENOMIC DNA]</scope>
    <source>
        <strain evidence="4 5">6B1_DIV0119</strain>
    </source>
</reference>
<feature type="region of interest" description="Disordered" evidence="2">
    <location>
        <begin position="820"/>
        <end position="949"/>
    </location>
</feature>
<evidence type="ECO:0000313" key="5">
    <source>
        <dbReference type="Proteomes" id="UP000195024"/>
    </source>
</evidence>
<dbReference type="AlphaFoldDB" id="A0A1I4P282"/>
<feature type="coiled-coil region" evidence="1">
    <location>
        <begin position="74"/>
        <end position="143"/>
    </location>
</feature>
<dbReference type="Proteomes" id="UP000195024">
    <property type="component" value="Unassembled WGS sequence"/>
</dbReference>
<feature type="coiled-coil region" evidence="1">
    <location>
        <begin position="188"/>
        <end position="240"/>
    </location>
</feature>
<feature type="transmembrane region" description="Helical" evidence="3">
    <location>
        <begin position="740"/>
        <end position="761"/>
    </location>
</feature>
<evidence type="ECO:0000313" key="4">
    <source>
        <dbReference type="EMBL" id="OTP24894.1"/>
    </source>
</evidence>
<evidence type="ECO:0000256" key="1">
    <source>
        <dbReference type="SAM" id="Coils"/>
    </source>
</evidence>
<feature type="transmembrane region" description="Helical" evidence="3">
    <location>
        <begin position="525"/>
        <end position="546"/>
    </location>
</feature>
<accession>A0A1I4P282</accession>
<feature type="compositionally biased region" description="Basic and acidic residues" evidence="2">
    <location>
        <begin position="833"/>
        <end position="857"/>
    </location>
</feature>
<sequence>MSIEDKPLEDMSTERKLREDKLKENNQSNINESFLSIFSYNNEATIKRIIGSPIDEKIRNESKEINYDTTSKELVNEKKENIAKELKNNDLQQEIIRLTRDIATIKGIGTITSSDQQNIDAKYIEDQAKLKKVQATLESHQKELNQYGDGQSVLKVNTKDQKVDAAIFLALIKKDEFKKELTVHRTGLIAKEDEVNKLRAEIGKIKRSKKTVLEQKVQSAEDKVKKIEIVQKELKDKLEKVAINTDQLEPLPEKPLRRSNSFSEFTANKNDSEQMLVSKFQAISAIKEGFQNEIAETKGLIDYTDKVEIEVVRSVEVKAEQAKEAVVLSKADREATVVTPTIEREPTPVIAEEPKKDQVDRANVEKNPPPIEVNVIVNEAPEKTKLQKPIVEEPKKEPVVSENLESKKAELIKAYVENLQAKVGLIEAKNKNTDVLLKRIKQSNTTEDVQFLKELKAVLADPEKLQKMTKDLSAESIKQMDKDIKGLQEETRGIKEQTKKLSELDHSKLKQSFFRNSRKIRAARWLLNLWPIAMLPLGMSWVGSILPSTAMAVFGQQFVNAAVGFVAASFFGSKAIIYAKKKIPQAFNKLVQKFPRVFGPIARGLSKVREKLPFGKQKQPAEQMKEATPVNEKLAEGIAKSEVTKEGLTSKDLKGKDKVVAMEAPTKEGANTAEIEEKQSRAKRAWETVRHAPKRMFDYVMKNKLSLFIMLAVPLALGIGGMFALSALVPMLATSMAAPFLMQLGAVALIGVSIGIGIQLLDKFVFKRIESRVAKREDLAFEKKVNEKILECQELGKCQSLDSKEFREKVSVIAGLDEKAKAPEHVQSNEQQKMTERSERTSETAKESKVIEMKPRDSTQSQPSTSQTKVEPTPSGSKEPVALTNRANPAIERRASFSGTSPDIGRQVSFESLRRNSLQLSNERNNRARSQQAQAQIQNNNKKAKTTQL</sequence>
<feature type="compositionally biased region" description="Low complexity" evidence="2">
    <location>
        <begin position="928"/>
        <end position="941"/>
    </location>
</feature>
<keyword evidence="1" id="KW-0175">Coiled coil</keyword>
<dbReference type="EMBL" id="NGMS01000003">
    <property type="protein sequence ID" value="OTP24894.1"/>
    <property type="molecule type" value="Genomic_DNA"/>
</dbReference>
<proteinExistence type="predicted"/>
<evidence type="ECO:0000256" key="3">
    <source>
        <dbReference type="SAM" id="Phobius"/>
    </source>
</evidence>
<feature type="region of interest" description="Disordered" evidence="2">
    <location>
        <begin position="1"/>
        <end position="24"/>
    </location>
</feature>
<keyword evidence="3" id="KW-1133">Transmembrane helix</keyword>
<protein>
    <submittedName>
        <fullName evidence="4">Uncharacterized protein</fullName>
    </submittedName>
</protein>
<name>A0A1I4P282_ENTMU</name>
<gene>
    <name evidence="4" type="ORF">A5802_002804</name>
</gene>
<keyword evidence="3" id="KW-0472">Membrane</keyword>
<organism evidence="4 5">
    <name type="scientific">Enterococcus mundtii</name>
    <dbReference type="NCBI Taxonomy" id="53346"/>
    <lineage>
        <taxon>Bacteria</taxon>
        <taxon>Bacillati</taxon>
        <taxon>Bacillota</taxon>
        <taxon>Bacilli</taxon>
        <taxon>Lactobacillales</taxon>
        <taxon>Enterococcaceae</taxon>
        <taxon>Enterococcus</taxon>
    </lineage>
</organism>
<feature type="transmembrane region" description="Helical" evidence="3">
    <location>
        <begin position="558"/>
        <end position="579"/>
    </location>
</feature>
<feature type="compositionally biased region" description="Low complexity" evidence="2">
    <location>
        <begin position="858"/>
        <end position="868"/>
    </location>
</feature>
<comment type="caution">
    <text evidence="4">The sequence shown here is derived from an EMBL/GenBank/DDBJ whole genome shotgun (WGS) entry which is preliminary data.</text>
</comment>
<feature type="transmembrane region" description="Helical" evidence="3">
    <location>
        <begin position="705"/>
        <end position="728"/>
    </location>
</feature>
<keyword evidence="3" id="KW-0812">Transmembrane</keyword>